<accession>A0A0D1K2B7</accession>
<evidence type="ECO:0000313" key="2">
    <source>
        <dbReference type="Proteomes" id="UP000033203"/>
    </source>
</evidence>
<protein>
    <submittedName>
        <fullName evidence="1">Phosphate ABC transporter substrate-binding protein</fullName>
    </submittedName>
</protein>
<name>A0A0D1K2B7_9SPHN</name>
<proteinExistence type="predicted"/>
<dbReference type="PATRIC" id="fig|1549858.7.peg.1041"/>
<dbReference type="PANTHER" id="PTHR35841">
    <property type="entry name" value="PHOSPHONATES-BINDING PERIPLASMIC PROTEIN"/>
    <property type="match status" value="1"/>
</dbReference>
<comment type="caution">
    <text evidence="1">The sequence shown here is derived from an EMBL/GenBank/DDBJ whole genome shotgun (WGS) entry which is preliminary data.</text>
</comment>
<evidence type="ECO:0000313" key="1">
    <source>
        <dbReference type="EMBL" id="KIU27663.1"/>
    </source>
</evidence>
<sequence length="268" mass="28124">MYDHPGQRAANDALWSAIARHLHGVGIAAPEALDRARPVEAIWHDPALLFAQCCGYPLVADPDLALRVIAMPIYALLDCPPGRHYSRILVRAEDPARGLAAFAGRRVAINAPLSNTGVNLLRAAAAQIGAPEDFFGPTVVTGSHRASIDAVASGYADIAAVDAVTVAVIARDDPTALRGLRDLARTPRAPNLPFVTARSTPPAVVAALREALHAAILDPALAPARAALLLDDIVPASIHRYRMLARIGCETPALAVDPSATKVAATVR</sequence>
<dbReference type="SUPFAM" id="SSF53850">
    <property type="entry name" value="Periplasmic binding protein-like II"/>
    <property type="match status" value="1"/>
</dbReference>
<dbReference type="Gene3D" id="3.40.190.10">
    <property type="entry name" value="Periplasmic binding protein-like II"/>
    <property type="match status" value="1"/>
</dbReference>
<gene>
    <name evidence="1" type="ORF">SR41_10055</name>
</gene>
<reference evidence="1 2" key="1">
    <citation type="submission" date="2015-01" db="EMBL/GenBank/DDBJ databases">
        <title>Genome of Sphingomonas taxi strain 30a.</title>
        <authorList>
            <person name="Eevers N."/>
            <person name="Van Hamme J."/>
            <person name="Bottos E."/>
            <person name="Weyens N."/>
            <person name="Vangronsveld J."/>
        </authorList>
    </citation>
    <scope>NUCLEOTIDE SEQUENCE [LARGE SCALE GENOMIC DNA]</scope>
    <source>
        <strain evidence="1 2">30a</strain>
    </source>
</reference>
<dbReference type="Proteomes" id="UP000033203">
    <property type="component" value="Unassembled WGS sequence"/>
</dbReference>
<organism evidence="1 2">
    <name type="scientific">Sphingomonas melonis</name>
    <dbReference type="NCBI Taxonomy" id="152682"/>
    <lineage>
        <taxon>Bacteria</taxon>
        <taxon>Pseudomonadati</taxon>
        <taxon>Pseudomonadota</taxon>
        <taxon>Alphaproteobacteria</taxon>
        <taxon>Sphingomonadales</taxon>
        <taxon>Sphingomonadaceae</taxon>
        <taxon>Sphingomonas</taxon>
    </lineage>
</organism>
<dbReference type="EMBL" id="JXTP01000041">
    <property type="protein sequence ID" value="KIU27663.1"/>
    <property type="molecule type" value="Genomic_DNA"/>
</dbReference>
<dbReference type="AlphaFoldDB" id="A0A0D1K2B7"/>
<dbReference type="Pfam" id="PF12974">
    <property type="entry name" value="Phosphonate-bd"/>
    <property type="match status" value="1"/>
</dbReference>
<dbReference type="PANTHER" id="PTHR35841:SF1">
    <property type="entry name" value="PHOSPHONATES-BINDING PERIPLASMIC PROTEIN"/>
    <property type="match status" value="1"/>
</dbReference>